<dbReference type="InterPro" id="IPR003488">
    <property type="entry name" value="DprA"/>
</dbReference>
<sequence length="289" mass="33811">MNEYFLLKLYWSQFTTSQIHQFYRYYPHIFQMTPKEQETSLLRWITHHHPMFLSKFHKYKQINIQEIMKILRQLHVKYITCFDQGYPHLLKEIYDYPLVLFYKGDEKLFLSSQTLAIVGSRKCTHYTQEALHFLFPSFKDKNITIISGLAEGADSEAHIQALKNHLPTIAVLGFGHHYYYPRSSVSLRNRIEKEGLVISEYPPFSPIAKYKFPERNRIISGLSKGVLLTEANERSGSRITIDCALEQNRNVYVLPGKLFDSKTKGNLLLHQEGATIVVSEEDILQDYLN</sequence>
<dbReference type="PANTHER" id="PTHR43022:SF1">
    <property type="entry name" value="PROTEIN SMF"/>
    <property type="match status" value="1"/>
</dbReference>
<evidence type="ECO:0000313" key="3">
    <source>
        <dbReference type="EMBL" id="PTI52133.1"/>
    </source>
</evidence>
<evidence type="ECO:0000313" key="4">
    <source>
        <dbReference type="Proteomes" id="UP000240717"/>
    </source>
</evidence>
<protein>
    <submittedName>
        <fullName evidence="3">DNA-protecting protein DprA</fullName>
    </submittedName>
</protein>
<dbReference type="PANTHER" id="PTHR43022">
    <property type="entry name" value="PROTEIN SMF"/>
    <property type="match status" value="1"/>
</dbReference>
<accession>A0A2T4Q2P3</accession>
<name>A0A2T4Q2P3_STAWA</name>
<dbReference type="NCBIfam" id="TIGR00732">
    <property type="entry name" value="dprA"/>
    <property type="match status" value="1"/>
</dbReference>
<reference evidence="3 4" key="1">
    <citation type="journal article" date="2016" name="Front. Microbiol.">
        <title>Comprehensive Phylogenetic Analysis of Bovine Non-aureus Staphylococci Species Based on Whole-Genome Sequencing.</title>
        <authorList>
            <person name="Naushad S."/>
            <person name="Barkema H.W."/>
            <person name="Luby C."/>
            <person name="Condas L.A."/>
            <person name="Nobrega D.B."/>
            <person name="Carson D.A."/>
            <person name="De Buck J."/>
        </authorList>
    </citation>
    <scope>NUCLEOTIDE SEQUENCE [LARGE SCALE GENOMIC DNA]</scope>
    <source>
        <strain evidence="3 4">SNUC 2993</strain>
    </source>
</reference>
<dbReference type="STRING" id="1194526.A284_07375"/>
<proteinExistence type="inferred from homology"/>
<dbReference type="Proteomes" id="UP000240717">
    <property type="component" value="Unassembled WGS sequence"/>
</dbReference>
<evidence type="ECO:0000256" key="1">
    <source>
        <dbReference type="ARBA" id="ARBA00006525"/>
    </source>
</evidence>
<comment type="similarity">
    <text evidence="1">Belongs to the DprA/Smf family.</text>
</comment>
<comment type="caution">
    <text evidence="3">The sequence shown here is derived from an EMBL/GenBank/DDBJ whole genome shotgun (WGS) entry which is preliminary data.</text>
</comment>
<evidence type="ECO:0000259" key="2">
    <source>
        <dbReference type="Pfam" id="PF02481"/>
    </source>
</evidence>
<dbReference type="EMBL" id="PZEV01000005">
    <property type="protein sequence ID" value="PTI52133.1"/>
    <property type="molecule type" value="Genomic_DNA"/>
</dbReference>
<dbReference type="Gene3D" id="3.40.50.450">
    <property type="match status" value="1"/>
</dbReference>
<dbReference type="AlphaFoldDB" id="A0A2T4Q2P3"/>
<dbReference type="Pfam" id="PF02481">
    <property type="entry name" value="DNA_processg_A"/>
    <property type="match status" value="1"/>
</dbReference>
<organism evidence="3 4">
    <name type="scientific">Staphylococcus warneri</name>
    <dbReference type="NCBI Taxonomy" id="1292"/>
    <lineage>
        <taxon>Bacteria</taxon>
        <taxon>Bacillati</taxon>
        <taxon>Bacillota</taxon>
        <taxon>Bacilli</taxon>
        <taxon>Bacillales</taxon>
        <taxon>Staphylococcaceae</taxon>
        <taxon>Staphylococcus</taxon>
    </lineage>
</organism>
<dbReference type="InterPro" id="IPR057666">
    <property type="entry name" value="DrpA_SLOG"/>
</dbReference>
<dbReference type="SUPFAM" id="SSF102405">
    <property type="entry name" value="MCP/YpsA-like"/>
    <property type="match status" value="1"/>
</dbReference>
<dbReference type="GO" id="GO:0009294">
    <property type="term" value="P:DNA-mediated transformation"/>
    <property type="evidence" value="ECO:0007669"/>
    <property type="project" value="InterPro"/>
</dbReference>
<feature type="domain" description="Smf/DprA SLOG" evidence="2">
    <location>
        <begin position="77"/>
        <end position="286"/>
    </location>
</feature>
<gene>
    <name evidence="3" type="primary">dprA</name>
    <name evidence="3" type="ORF">BU085_02365</name>
</gene>